<dbReference type="Pfam" id="PF13621">
    <property type="entry name" value="Cupin_8"/>
    <property type="match status" value="1"/>
</dbReference>
<name>A0A6C0II02_9ZZZZ</name>
<organism evidence="2">
    <name type="scientific">viral metagenome</name>
    <dbReference type="NCBI Taxonomy" id="1070528"/>
    <lineage>
        <taxon>unclassified sequences</taxon>
        <taxon>metagenomes</taxon>
        <taxon>organismal metagenomes</taxon>
    </lineage>
</organism>
<evidence type="ECO:0000259" key="1">
    <source>
        <dbReference type="Pfam" id="PF13621"/>
    </source>
</evidence>
<reference evidence="2" key="1">
    <citation type="journal article" date="2020" name="Nature">
        <title>Giant virus diversity and host interactions through global metagenomics.</title>
        <authorList>
            <person name="Schulz F."/>
            <person name="Roux S."/>
            <person name="Paez-Espino D."/>
            <person name="Jungbluth S."/>
            <person name="Walsh D.A."/>
            <person name="Denef V.J."/>
            <person name="McMahon K.D."/>
            <person name="Konstantinidis K.T."/>
            <person name="Eloe-Fadrosh E.A."/>
            <person name="Kyrpides N.C."/>
            <person name="Woyke T."/>
        </authorList>
    </citation>
    <scope>NUCLEOTIDE SEQUENCE</scope>
    <source>
        <strain evidence="2">GVMAG-M-3300023184-86</strain>
    </source>
</reference>
<dbReference type="AlphaFoldDB" id="A0A6C0II02"/>
<dbReference type="SUPFAM" id="SSF51197">
    <property type="entry name" value="Clavaminate synthase-like"/>
    <property type="match status" value="1"/>
</dbReference>
<dbReference type="EMBL" id="MN740177">
    <property type="protein sequence ID" value="QHT92105.1"/>
    <property type="molecule type" value="Genomic_DNA"/>
</dbReference>
<dbReference type="Gene3D" id="2.60.120.650">
    <property type="entry name" value="Cupin"/>
    <property type="match status" value="1"/>
</dbReference>
<accession>A0A6C0II02</accession>
<proteinExistence type="predicted"/>
<feature type="domain" description="Cupin-like" evidence="1">
    <location>
        <begin position="62"/>
        <end position="250"/>
    </location>
</feature>
<protein>
    <recommendedName>
        <fullName evidence="1">Cupin-like domain-containing protein</fullName>
    </recommendedName>
</protein>
<dbReference type="InterPro" id="IPR041667">
    <property type="entry name" value="Cupin_8"/>
</dbReference>
<sequence>MRIIISFFVFCVILFIYLHVQFHLKTSNDLEMYEFDTASKDKFEEICDIRQPVLFDFDNNKIIETTNKTYIQDNYHAFEIKIRNNNENDTNSELFIPLHIHSAVKLFDEDKTSTYFSENNNDFLQESGVIKNMQYYDEYLRPYMVSNCEYDIIMGSNNCATPFRYEINYRNFFLMTQGTATVKLAPPKSTRYLFPKYDYDNFEFNSPVNPWNVQPQYTSDFDKIKCLEFNLVQGKTIYIPAFWWYSIKLGNNTSISCFRYRTYMNNMAISPYYGMHMLQIQNVKRNTNKKVNINDTLHKNIPCDIKEEQEILETPTVIESSKIPEAANLYN</sequence>
<evidence type="ECO:0000313" key="2">
    <source>
        <dbReference type="EMBL" id="QHT92105.1"/>
    </source>
</evidence>